<dbReference type="Proteomes" id="UP000813444">
    <property type="component" value="Unassembled WGS sequence"/>
</dbReference>
<feature type="signal peptide" evidence="1">
    <location>
        <begin position="1"/>
        <end position="27"/>
    </location>
</feature>
<comment type="caution">
    <text evidence="2">The sequence shown here is derived from an EMBL/GenBank/DDBJ whole genome shotgun (WGS) entry which is preliminary data.</text>
</comment>
<accession>A0A8K0WKA5</accession>
<sequence>MKFTVLAKALAAIPLFSTSLASPLVQGAEVAEVEKRACELKVQWTDNWFEVLTRYQVKLITTPRIDNLLAIYCDAFANTRTDDWDNLQCYWNGGHFYLDASFSWGSAGHDNYLRTHEEAAQKTRERSGCNVVLNI</sequence>
<protein>
    <submittedName>
        <fullName evidence="2">Uncharacterized protein</fullName>
    </submittedName>
</protein>
<evidence type="ECO:0000313" key="2">
    <source>
        <dbReference type="EMBL" id="KAH7303157.1"/>
    </source>
</evidence>
<organism evidence="2 3">
    <name type="scientific">Stachybotrys elegans</name>
    <dbReference type="NCBI Taxonomy" id="80388"/>
    <lineage>
        <taxon>Eukaryota</taxon>
        <taxon>Fungi</taxon>
        <taxon>Dikarya</taxon>
        <taxon>Ascomycota</taxon>
        <taxon>Pezizomycotina</taxon>
        <taxon>Sordariomycetes</taxon>
        <taxon>Hypocreomycetidae</taxon>
        <taxon>Hypocreales</taxon>
        <taxon>Stachybotryaceae</taxon>
        <taxon>Stachybotrys</taxon>
    </lineage>
</organism>
<gene>
    <name evidence="2" type="ORF">B0I35DRAFT_485378</name>
</gene>
<evidence type="ECO:0000313" key="3">
    <source>
        <dbReference type="Proteomes" id="UP000813444"/>
    </source>
</evidence>
<dbReference type="EMBL" id="JAGPNK010000038">
    <property type="protein sequence ID" value="KAH7303157.1"/>
    <property type="molecule type" value="Genomic_DNA"/>
</dbReference>
<name>A0A8K0WKA5_9HYPO</name>
<keyword evidence="3" id="KW-1185">Reference proteome</keyword>
<feature type="chain" id="PRO_5035432969" evidence="1">
    <location>
        <begin position="28"/>
        <end position="135"/>
    </location>
</feature>
<keyword evidence="1" id="KW-0732">Signal</keyword>
<evidence type="ECO:0000256" key="1">
    <source>
        <dbReference type="SAM" id="SignalP"/>
    </source>
</evidence>
<reference evidence="2" key="1">
    <citation type="journal article" date="2021" name="Nat. Commun.">
        <title>Genetic determinants of endophytism in the Arabidopsis root mycobiome.</title>
        <authorList>
            <person name="Mesny F."/>
            <person name="Miyauchi S."/>
            <person name="Thiergart T."/>
            <person name="Pickel B."/>
            <person name="Atanasova L."/>
            <person name="Karlsson M."/>
            <person name="Huettel B."/>
            <person name="Barry K.W."/>
            <person name="Haridas S."/>
            <person name="Chen C."/>
            <person name="Bauer D."/>
            <person name="Andreopoulos W."/>
            <person name="Pangilinan J."/>
            <person name="LaButti K."/>
            <person name="Riley R."/>
            <person name="Lipzen A."/>
            <person name="Clum A."/>
            <person name="Drula E."/>
            <person name="Henrissat B."/>
            <person name="Kohler A."/>
            <person name="Grigoriev I.V."/>
            <person name="Martin F.M."/>
            <person name="Hacquard S."/>
        </authorList>
    </citation>
    <scope>NUCLEOTIDE SEQUENCE</scope>
    <source>
        <strain evidence="2">MPI-CAGE-CH-0235</strain>
    </source>
</reference>
<dbReference type="AlphaFoldDB" id="A0A8K0WKA5"/>
<dbReference type="OrthoDB" id="4983841at2759"/>
<proteinExistence type="predicted"/>